<keyword evidence="12" id="KW-1185">Reference proteome</keyword>
<reference evidence="12" key="1">
    <citation type="submission" date="2011-08" db="EMBL/GenBank/DDBJ databases">
        <authorList>
            <person name="Rombauts S."/>
        </authorList>
    </citation>
    <scope>NUCLEOTIDE SEQUENCE</scope>
    <source>
        <strain evidence="12">London</strain>
    </source>
</reference>
<proteinExistence type="inferred from homology"/>
<dbReference type="PANTHER" id="PTHR43829">
    <property type="entry name" value="AQUAPORIN OR AQUAGLYCEROPORIN RELATED"/>
    <property type="match status" value="1"/>
</dbReference>
<dbReference type="HOGENOM" id="CLU_020019_9_1_1"/>
<comment type="similarity">
    <text evidence="2 8">Belongs to the MIP/aquaporin (TC 1.A.8) family.</text>
</comment>
<dbReference type="Pfam" id="PF00230">
    <property type="entry name" value="MIP"/>
    <property type="match status" value="1"/>
</dbReference>
<evidence type="ECO:0000313" key="11">
    <source>
        <dbReference type="EnsemblMetazoa" id="tetur04g02680.1"/>
    </source>
</evidence>
<dbReference type="InterPro" id="IPR050363">
    <property type="entry name" value="MIP/Aquaporin"/>
</dbReference>
<comment type="function">
    <text evidence="7">Aquaglyceroporin that may modulate the water content and osmolytes during anhydrobiosis.</text>
</comment>
<name>T1K1U5_TETUR</name>
<dbReference type="GO" id="GO:0015250">
    <property type="term" value="F:water channel activity"/>
    <property type="evidence" value="ECO:0007669"/>
    <property type="project" value="TreeGrafter"/>
</dbReference>
<keyword evidence="5 10" id="KW-1133">Transmembrane helix</keyword>
<evidence type="ECO:0000256" key="9">
    <source>
        <dbReference type="SAM" id="MobiDB-lite"/>
    </source>
</evidence>
<dbReference type="Gene3D" id="1.20.1080.10">
    <property type="entry name" value="Glycerol uptake facilitator protein"/>
    <property type="match status" value="1"/>
</dbReference>
<evidence type="ECO:0000313" key="12">
    <source>
        <dbReference type="Proteomes" id="UP000015104"/>
    </source>
</evidence>
<reference evidence="11" key="2">
    <citation type="submission" date="2015-06" db="UniProtKB">
        <authorList>
            <consortium name="EnsemblMetazoa"/>
        </authorList>
    </citation>
    <scope>IDENTIFICATION</scope>
</reference>
<comment type="subcellular location">
    <subcellularLocation>
        <location evidence="1">Membrane</location>
        <topology evidence="1">Multi-pass membrane protein</topology>
    </subcellularLocation>
</comment>
<feature type="transmembrane region" description="Helical" evidence="10">
    <location>
        <begin position="153"/>
        <end position="176"/>
    </location>
</feature>
<evidence type="ECO:0000256" key="5">
    <source>
        <dbReference type="ARBA" id="ARBA00022989"/>
    </source>
</evidence>
<evidence type="ECO:0000256" key="4">
    <source>
        <dbReference type="ARBA" id="ARBA00022692"/>
    </source>
</evidence>
<feature type="transmembrane region" description="Helical" evidence="10">
    <location>
        <begin position="29"/>
        <end position="50"/>
    </location>
</feature>
<sequence length="320" mass="35105">MAKLKSHLLFGYLVPTSKKLLSNRVTREFLAEMTGTFILVASGLSAHVVYKARKQQMDTFAAAFCFGVGALIAISATLDVSGAHLNPAVSTAMASIGRLPWKRVPHYMAAQYIGAFFSAFVTWLINQDAILTFDPDYTEHGSAVYVTFPGEGVGLFSAFLDQVLSTGILSFSILAADGPKLPRSFHPLYFTLVITGIVISFNYNAGAILNPARDLGPRLFTWIFGYGSDVFMDLSGCHWWLVAIIAPHLGALLGVWYYILLIDPSVAYEKESDSNTKIGDSFVPTNFQIGAPKNQENHEVAKLDHDHKEHPNDAKHKSDD</sequence>
<dbReference type="InterPro" id="IPR000425">
    <property type="entry name" value="MIP"/>
</dbReference>
<evidence type="ECO:0000256" key="2">
    <source>
        <dbReference type="ARBA" id="ARBA00006175"/>
    </source>
</evidence>
<dbReference type="KEGG" id="tut:107360036"/>
<dbReference type="OMA" id="VMAVYWE"/>
<dbReference type="PANTHER" id="PTHR43829:SF9">
    <property type="entry name" value="AQUAPORIN-9"/>
    <property type="match status" value="1"/>
</dbReference>
<keyword evidence="4 8" id="KW-0812">Transmembrane</keyword>
<dbReference type="GO" id="GO:0016323">
    <property type="term" value="C:basolateral plasma membrane"/>
    <property type="evidence" value="ECO:0007669"/>
    <property type="project" value="TreeGrafter"/>
</dbReference>
<feature type="transmembrane region" description="Helical" evidence="10">
    <location>
        <begin position="239"/>
        <end position="260"/>
    </location>
</feature>
<dbReference type="EMBL" id="CAEY01001357">
    <property type="status" value="NOT_ANNOTATED_CDS"/>
    <property type="molecule type" value="Genomic_DNA"/>
</dbReference>
<feature type="compositionally biased region" description="Polar residues" evidence="9">
    <location>
        <begin position="279"/>
        <end position="288"/>
    </location>
</feature>
<dbReference type="EnsemblMetazoa" id="tetur04g02680.1">
    <property type="protein sequence ID" value="tetur04g02680.1"/>
    <property type="gene ID" value="tetur04g02680"/>
</dbReference>
<evidence type="ECO:0000256" key="1">
    <source>
        <dbReference type="ARBA" id="ARBA00004141"/>
    </source>
</evidence>
<dbReference type="AlphaFoldDB" id="T1K1U5"/>
<dbReference type="PRINTS" id="PR00783">
    <property type="entry name" value="MINTRINSICP"/>
</dbReference>
<keyword evidence="6 10" id="KW-0472">Membrane</keyword>
<feature type="transmembrane region" description="Helical" evidence="10">
    <location>
        <begin position="59"/>
        <end position="78"/>
    </location>
</feature>
<protein>
    <recommendedName>
        <fullName evidence="13">Aquaporin</fullName>
    </recommendedName>
</protein>
<feature type="region of interest" description="Disordered" evidence="9">
    <location>
        <begin position="279"/>
        <end position="320"/>
    </location>
</feature>
<gene>
    <name evidence="11" type="primary">107360036</name>
</gene>
<evidence type="ECO:0000256" key="10">
    <source>
        <dbReference type="SAM" id="Phobius"/>
    </source>
</evidence>
<accession>T1K1U5</accession>
<dbReference type="STRING" id="32264.T1K1U5"/>
<dbReference type="InterPro" id="IPR023271">
    <property type="entry name" value="Aquaporin-like"/>
</dbReference>
<keyword evidence="3 8" id="KW-0813">Transport</keyword>
<dbReference type="OrthoDB" id="3222at2759"/>
<feature type="transmembrane region" description="Helical" evidence="10">
    <location>
        <begin position="188"/>
        <end position="209"/>
    </location>
</feature>
<evidence type="ECO:0000256" key="8">
    <source>
        <dbReference type="RuleBase" id="RU000477"/>
    </source>
</evidence>
<dbReference type="GO" id="GO:0015254">
    <property type="term" value="F:glycerol channel activity"/>
    <property type="evidence" value="ECO:0007669"/>
    <property type="project" value="TreeGrafter"/>
</dbReference>
<evidence type="ECO:0000256" key="6">
    <source>
        <dbReference type="ARBA" id="ARBA00023136"/>
    </source>
</evidence>
<organism evidence="11 12">
    <name type="scientific">Tetranychus urticae</name>
    <name type="common">Two-spotted spider mite</name>
    <dbReference type="NCBI Taxonomy" id="32264"/>
    <lineage>
        <taxon>Eukaryota</taxon>
        <taxon>Metazoa</taxon>
        <taxon>Ecdysozoa</taxon>
        <taxon>Arthropoda</taxon>
        <taxon>Chelicerata</taxon>
        <taxon>Arachnida</taxon>
        <taxon>Acari</taxon>
        <taxon>Acariformes</taxon>
        <taxon>Trombidiformes</taxon>
        <taxon>Prostigmata</taxon>
        <taxon>Eleutherengona</taxon>
        <taxon>Raphignathae</taxon>
        <taxon>Tetranychoidea</taxon>
        <taxon>Tetranychidae</taxon>
        <taxon>Tetranychus</taxon>
    </lineage>
</organism>
<dbReference type="eggNOG" id="KOG0224">
    <property type="taxonomic scope" value="Eukaryota"/>
</dbReference>
<evidence type="ECO:0000256" key="3">
    <source>
        <dbReference type="ARBA" id="ARBA00022448"/>
    </source>
</evidence>
<feature type="transmembrane region" description="Helical" evidence="10">
    <location>
        <begin position="113"/>
        <end position="133"/>
    </location>
</feature>
<dbReference type="Proteomes" id="UP000015104">
    <property type="component" value="Unassembled WGS sequence"/>
</dbReference>
<dbReference type="SUPFAM" id="SSF81338">
    <property type="entry name" value="Aquaporin-like"/>
    <property type="match status" value="1"/>
</dbReference>
<evidence type="ECO:0008006" key="13">
    <source>
        <dbReference type="Google" id="ProtNLM"/>
    </source>
</evidence>
<evidence type="ECO:0000256" key="7">
    <source>
        <dbReference type="ARBA" id="ARBA00045280"/>
    </source>
</evidence>
<feature type="compositionally biased region" description="Basic and acidic residues" evidence="9">
    <location>
        <begin position="295"/>
        <end position="320"/>
    </location>
</feature>